<protein>
    <recommendedName>
        <fullName evidence="2">PiggyBac transposable element-derived protein domain-containing protein</fullName>
    </recommendedName>
</protein>
<dbReference type="AlphaFoldDB" id="A0AAV8ZM50"/>
<sequence>MTISCSARKYLTDDDLYKILHEESSDDEQPIEADDEEISENEEVVTQSDHNTDSEQENSVGESDVEETSDDDYFLGKDEMTKWCKKNVSTVSKTKSKNLPKIVPGPKGVAKEVISELSAFDKIIDTNMIDDIVKYTNLYIDFKRNTVGYKRDRDAKHTTKSEITALLGLLYFIGVKKGNHTNVKELWDTESGFIITRQIMSYKRFLFLLRCMRFDDRDTREDRKKY</sequence>
<reference evidence="3" key="1">
    <citation type="journal article" date="2023" name="Insect Mol. Biol.">
        <title>Genome sequencing provides insights into the evolution of gene families encoding plant cell wall-degrading enzymes in longhorned beetles.</title>
        <authorList>
            <person name="Shin N.R."/>
            <person name="Okamura Y."/>
            <person name="Kirsch R."/>
            <person name="Pauchet Y."/>
        </authorList>
    </citation>
    <scope>NUCLEOTIDE SEQUENCE</scope>
    <source>
        <strain evidence="3">RBIC_L_NR</strain>
    </source>
</reference>
<feature type="region of interest" description="Disordered" evidence="1">
    <location>
        <begin position="20"/>
        <end position="70"/>
    </location>
</feature>
<comment type="caution">
    <text evidence="3">The sequence shown here is derived from an EMBL/GenBank/DDBJ whole genome shotgun (WGS) entry which is preliminary data.</text>
</comment>
<dbReference type="Proteomes" id="UP001162156">
    <property type="component" value="Unassembled WGS sequence"/>
</dbReference>
<accession>A0AAV8ZM50</accession>
<name>A0AAV8ZM50_9CUCU</name>
<gene>
    <name evidence="3" type="ORF">NQ314_003704</name>
</gene>
<dbReference type="EMBL" id="JANEYF010001054">
    <property type="protein sequence ID" value="KAJ8966172.1"/>
    <property type="molecule type" value="Genomic_DNA"/>
</dbReference>
<feature type="compositionally biased region" description="Acidic residues" evidence="1">
    <location>
        <begin position="24"/>
        <end position="43"/>
    </location>
</feature>
<dbReference type="PANTHER" id="PTHR46599:SF3">
    <property type="entry name" value="PIGGYBAC TRANSPOSABLE ELEMENT-DERIVED PROTEIN 4"/>
    <property type="match status" value="1"/>
</dbReference>
<evidence type="ECO:0000256" key="1">
    <source>
        <dbReference type="SAM" id="MobiDB-lite"/>
    </source>
</evidence>
<dbReference type="InterPro" id="IPR029526">
    <property type="entry name" value="PGBD"/>
</dbReference>
<evidence type="ECO:0000313" key="3">
    <source>
        <dbReference type="EMBL" id="KAJ8966172.1"/>
    </source>
</evidence>
<feature type="domain" description="PiggyBac transposable element-derived protein" evidence="2">
    <location>
        <begin position="118"/>
        <end position="222"/>
    </location>
</feature>
<evidence type="ECO:0000313" key="4">
    <source>
        <dbReference type="Proteomes" id="UP001162156"/>
    </source>
</evidence>
<dbReference type="PANTHER" id="PTHR46599">
    <property type="entry name" value="PIGGYBAC TRANSPOSABLE ELEMENT-DERIVED PROTEIN 4"/>
    <property type="match status" value="1"/>
</dbReference>
<dbReference type="Pfam" id="PF13843">
    <property type="entry name" value="DDE_Tnp_1_7"/>
    <property type="match status" value="1"/>
</dbReference>
<proteinExistence type="predicted"/>
<keyword evidence="4" id="KW-1185">Reference proteome</keyword>
<evidence type="ECO:0000259" key="2">
    <source>
        <dbReference type="Pfam" id="PF13843"/>
    </source>
</evidence>
<organism evidence="3 4">
    <name type="scientific">Rhamnusium bicolor</name>
    <dbReference type="NCBI Taxonomy" id="1586634"/>
    <lineage>
        <taxon>Eukaryota</taxon>
        <taxon>Metazoa</taxon>
        <taxon>Ecdysozoa</taxon>
        <taxon>Arthropoda</taxon>
        <taxon>Hexapoda</taxon>
        <taxon>Insecta</taxon>
        <taxon>Pterygota</taxon>
        <taxon>Neoptera</taxon>
        <taxon>Endopterygota</taxon>
        <taxon>Coleoptera</taxon>
        <taxon>Polyphaga</taxon>
        <taxon>Cucujiformia</taxon>
        <taxon>Chrysomeloidea</taxon>
        <taxon>Cerambycidae</taxon>
        <taxon>Lepturinae</taxon>
        <taxon>Rhagiini</taxon>
        <taxon>Rhamnusium</taxon>
    </lineage>
</organism>